<dbReference type="Gene3D" id="1.20.140.40">
    <property type="entry name" value="Invertase/pectin methylesterase inhibitor family protein"/>
    <property type="match status" value="1"/>
</dbReference>
<dbReference type="NCBIfam" id="TIGR01614">
    <property type="entry name" value="PME_inhib"/>
    <property type="match status" value="1"/>
</dbReference>
<dbReference type="PANTHER" id="PTHR31890:SF19">
    <property type="entry name" value="PECTINESTERASE INHIBITOR DOMAIN-CONTAINING PROTEIN"/>
    <property type="match status" value="1"/>
</dbReference>
<organism evidence="2 3">
    <name type="scientific">Ricinus communis</name>
    <name type="common">Castor bean</name>
    <dbReference type="NCBI Taxonomy" id="3988"/>
    <lineage>
        <taxon>Eukaryota</taxon>
        <taxon>Viridiplantae</taxon>
        <taxon>Streptophyta</taxon>
        <taxon>Embryophyta</taxon>
        <taxon>Tracheophyta</taxon>
        <taxon>Spermatophyta</taxon>
        <taxon>Magnoliopsida</taxon>
        <taxon>eudicotyledons</taxon>
        <taxon>Gunneridae</taxon>
        <taxon>Pentapetalae</taxon>
        <taxon>rosids</taxon>
        <taxon>fabids</taxon>
        <taxon>Malpighiales</taxon>
        <taxon>Euphorbiaceae</taxon>
        <taxon>Acalyphoideae</taxon>
        <taxon>Acalypheae</taxon>
        <taxon>Ricinus</taxon>
    </lineage>
</organism>
<dbReference type="EMBL" id="EQ973935">
    <property type="protein sequence ID" value="EEF38051.1"/>
    <property type="molecule type" value="Genomic_DNA"/>
</dbReference>
<evidence type="ECO:0000313" key="2">
    <source>
        <dbReference type="EMBL" id="EEF38051.1"/>
    </source>
</evidence>
<dbReference type="AlphaFoldDB" id="B9SE92"/>
<proteinExistence type="predicted"/>
<keyword evidence="3" id="KW-1185">Reference proteome</keyword>
<feature type="domain" description="Pectinesterase inhibitor" evidence="1">
    <location>
        <begin position="38"/>
        <end position="176"/>
    </location>
</feature>
<accession>B9SE92</accession>
<dbReference type="CDD" id="cd14859">
    <property type="entry name" value="PMEI_like"/>
    <property type="match status" value="1"/>
</dbReference>
<dbReference type="Pfam" id="PF04043">
    <property type="entry name" value="PMEI"/>
    <property type="match status" value="1"/>
</dbReference>
<gene>
    <name evidence="2" type="ORF">RCOM_0960510</name>
</gene>
<dbReference type="InterPro" id="IPR006501">
    <property type="entry name" value="Pectinesterase_inhib_dom"/>
</dbReference>
<dbReference type="PANTHER" id="PTHR31890">
    <property type="entry name" value="PLANT INVERTASE/PECTIN METHYLESTERASE INHIBITOR SUPERFAMILY PROTEIN"/>
    <property type="match status" value="1"/>
</dbReference>
<dbReference type="SUPFAM" id="SSF101148">
    <property type="entry name" value="Plant invertase/pectin methylesterase inhibitor"/>
    <property type="match status" value="1"/>
</dbReference>
<evidence type="ECO:0000259" key="1">
    <source>
        <dbReference type="SMART" id="SM00856"/>
    </source>
</evidence>
<dbReference type="SMART" id="SM00856">
    <property type="entry name" value="PMEI"/>
    <property type="match status" value="1"/>
</dbReference>
<dbReference type="InterPro" id="IPR035513">
    <property type="entry name" value="Invertase/methylesterase_inhib"/>
</dbReference>
<evidence type="ECO:0000313" key="3">
    <source>
        <dbReference type="Proteomes" id="UP000008311"/>
    </source>
</evidence>
<dbReference type="GO" id="GO:0004857">
    <property type="term" value="F:enzyme inhibitor activity"/>
    <property type="evidence" value="ECO:0007669"/>
    <property type="project" value="InterPro"/>
</dbReference>
<name>B9SE92_RICCO</name>
<protein>
    <recommendedName>
        <fullName evidence="1">Pectinesterase inhibitor domain-containing protein</fullName>
    </recommendedName>
</protein>
<dbReference type="InParanoid" id="B9SE92"/>
<sequence>MDSRNFLFIFATISLYLSPNFPCTANAQAEAALAISISPNKLVTNVCQQTDNFAFCMQVMKSRPQILSAKSVKTVADFALAVARKESIITHNFFSRVAGSTKKNPASKAAFVQCAKYFNETVSMFNLNGLENGEASLDVHYALDNAKYCETALAGAKVHNALITARIRLWKNYFSVAYTTVMILEDKTPSGR</sequence>
<dbReference type="Proteomes" id="UP000008311">
    <property type="component" value="Unassembled WGS sequence"/>
</dbReference>
<reference evidence="3" key="1">
    <citation type="journal article" date="2010" name="Nat. Biotechnol.">
        <title>Draft genome sequence of the oilseed species Ricinus communis.</title>
        <authorList>
            <person name="Chan A.P."/>
            <person name="Crabtree J."/>
            <person name="Zhao Q."/>
            <person name="Lorenzi H."/>
            <person name="Orvis J."/>
            <person name="Puiu D."/>
            <person name="Melake-Berhan A."/>
            <person name="Jones K.M."/>
            <person name="Redman J."/>
            <person name="Chen G."/>
            <person name="Cahoon E.B."/>
            <person name="Gedil M."/>
            <person name="Stanke M."/>
            <person name="Haas B.J."/>
            <person name="Wortman J.R."/>
            <person name="Fraser-Liggett C.M."/>
            <person name="Ravel J."/>
            <person name="Rabinowicz P.D."/>
        </authorList>
    </citation>
    <scope>NUCLEOTIDE SEQUENCE [LARGE SCALE GENOMIC DNA]</scope>
    <source>
        <strain evidence="3">cv. Hale</strain>
    </source>
</reference>